<evidence type="ECO:0000313" key="1">
    <source>
        <dbReference type="EMBL" id="TPG65722.1"/>
    </source>
</evidence>
<accession>A0A502GW75</accession>
<name>A0A502GW75_9PSED</name>
<proteinExistence type="predicted"/>
<reference evidence="1 2" key="1">
    <citation type="journal article" date="2019" name="Environ. Microbiol.">
        <title>Species interactions and distinct microbial communities in high Arctic permafrost affected cryosols are associated with the CH4 and CO2 gas fluxes.</title>
        <authorList>
            <person name="Altshuler I."/>
            <person name="Hamel J."/>
            <person name="Turney S."/>
            <person name="Magnuson E."/>
            <person name="Levesque R."/>
            <person name="Greer C."/>
            <person name="Whyte L.G."/>
        </authorList>
    </citation>
    <scope>NUCLEOTIDE SEQUENCE [LARGE SCALE GENOMIC DNA]</scope>
    <source>
        <strain evidence="1 2">E3</strain>
    </source>
</reference>
<protein>
    <submittedName>
        <fullName evidence="1">Uncharacterized protein</fullName>
    </submittedName>
</protein>
<sequence length="118" mass="13419">MNGIELDFQTVGQTFDVAIGVQCDHAECKSPYAVAYMDYLKAHAFGPVHVHSKFVKANLLKTEKVQAFSTNQYLYIIRTIDDDSKVFRFYAPTGLLFTDAVKITQAHYEMSTLDIRVF</sequence>
<dbReference type="AlphaFoldDB" id="A0A502GW75"/>
<evidence type="ECO:0000313" key="2">
    <source>
        <dbReference type="Proteomes" id="UP000317933"/>
    </source>
</evidence>
<organism evidence="1 2">
    <name type="scientific">Pseudomonas arsenicoxydans</name>
    <dbReference type="NCBI Taxonomy" id="702115"/>
    <lineage>
        <taxon>Bacteria</taxon>
        <taxon>Pseudomonadati</taxon>
        <taxon>Pseudomonadota</taxon>
        <taxon>Gammaproteobacteria</taxon>
        <taxon>Pseudomonadales</taxon>
        <taxon>Pseudomonadaceae</taxon>
        <taxon>Pseudomonas</taxon>
    </lineage>
</organism>
<dbReference type="RefSeq" id="WP_140672031.1">
    <property type="nucleotide sequence ID" value="NZ_RCZE01000024.1"/>
</dbReference>
<dbReference type="Proteomes" id="UP000317933">
    <property type="component" value="Unassembled WGS sequence"/>
</dbReference>
<dbReference type="EMBL" id="RCZE01000024">
    <property type="protein sequence ID" value="TPG65722.1"/>
    <property type="molecule type" value="Genomic_DNA"/>
</dbReference>
<gene>
    <name evidence="1" type="ORF">EAH78_31115</name>
</gene>
<comment type="caution">
    <text evidence="1">The sequence shown here is derived from an EMBL/GenBank/DDBJ whole genome shotgun (WGS) entry which is preliminary data.</text>
</comment>